<dbReference type="PANTHER" id="PTHR47643">
    <property type="entry name" value="TPR DOMAIN PROTEIN (AFU_ORTHOLOGUE AFUA_5G12710)"/>
    <property type="match status" value="1"/>
</dbReference>
<dbReference type="Proteomes" id="UP001521222">
    <property type="component" value="Unassembled WGS sequence"/>
</dbReference>
<protein>
    <recommendedName>
        <fullName evidence="3">Tetratricopeptide repeat protein</fullName>
    </recommendedName>
</protein>
<dbReference type="InterPro" id="IPR053209">
    <property type="entry name" value="Gramillin-biosynth_MTr"/>
</dbReference>
<evidence type="ECO:0000313" key="2">
    <source>
        <dbReference type="Proteomes" id="UP001521222"/>
    </source>
</evidence>
<evidence type="ECO:0000313" key="1">
    <source>
        <dbReference type="EMBL" id="KAL1611282.1"/>
    </source>
</evidence>
<name>A0ABR3S3L9_9PLEO</name>
<comment type="caution">
    <text evidence="1">The sequence shown here is derived from an EMBL/GenBank/DDBJ whole genome shotgun (WGS) entry which is preliminary data.</text>
</comment>
<gene>
    <name evidence="1" type="ORF">SLS59_000923</name>
</gene>
<proteinExistence type="predicted"/>
<accession>A0ABR3S3L9</accession>
<dbReference type="EMBL" id="JAKIXB020000002">
    <property type="protein sequence ID" value="KAL1611282.1"/>
    <property type="molecule type" value="Genomic_DNA"/>
</dbReference>
<dbReference type="Pfam" id="PF14559">
    <property type="entry name" value="TPR_19"/>
    <property type="match status" value="1"/>
</dbReference>
<keyword evidence="2" id="KW-1185">Reference proteome</keyword>
<dbReference type="SUPFAM" id="SSF48452">
    <property type="entry name" value="TPR-like"/>
    <property type="match status" value="1"/>
</dbReference>
<reference evidence="1 2" key="1">
    <citation type="submission" date="2024-02" db="EMBL/GenBank/DDBJ databases">
        <title>De novo assembly and annotation of 12 fungi associated with fruit tree decline syndrome in Ontario, Canada.</title>
        <authorList>
            <person name="Sulman M."/>
            <person name="Ellouze W."/>
            <person name="Ilyukhin E."/>
        </authorList>
    </citation>
    <scope>NUCLEOTIDE SEQUENCE [LARGE SCALE GENOMIC DNA]</scope>
    <source>
        <strain evidence="1 2">M97-236</strain>
    </source>
</reference>
<organism evidence="1 2">
    <name type="scientific">Nothophoma quercina</name>
    <dbReference type="NCBI Taxonomy" id="749835"/>
    <lineage>
        <taxon>Eukaryota</taxon>
        <taxon>Fungi</taxon>
        <taxon>Dikarya</taxon>
        <taxon>Ascomycota</taxon>
        <taxon>Pezizomycotina</taxon>
        <taxon>Dothideomycetes</taxon>
        <taxon>Pleosporomycetidae</taxon>
        <taxon>Pleosporales</taxon>
        <taxon>Pleosporineae</taxon>
        <taxon>Didymellaceae</taxon>
        <taxon>Nothophoma</taxon>
    </lineage>
</organism>
<sequence length="233" mass="26397">MAESKPTTVEVDILKRNRALAHLKTKQFDAALADTKFPNFDSPPSEKALFRAAEALYHLRRFEQARQVLDTLTESFPSNTRAREMLGRASDRCAEQTRADYNFRRLQTAARRCRPPILDHATYLGPVEVRQVAKKGRGLFVTKAVRAGELLICEKAFSHAWVDEQESARSRMTMLLNIETGRGFAGGQSDLITSTVQKLYRNPSLGDEFRDLYHGDYKSVDRFTVDGQPIVDT</sequence>
<dbReference type="Gene3D" id="1.25.40.10">
    <property type="entry name" value="Tetratricopeptide repeat domain"/>
    <property type="match status" value="1"/>
</dbReference>
<evidence type="ECO:0008006" key="3">
    <source>
        <dbReference type="Google" id="ProtNLM"/>
    </source>
</evidence>
<dbReference type="PANTHER" id="PTHR47643:SF2">
    <property type="entry name" value="TPR DOMAIN PROTEIN (AFU_ORTHOLOGUE AFUA_5G12710)"/>
    <property type="match status" value="1"/>
</dbReference>
<dbReference type="InterPro" id="IPR011990">
    <property type="entry name" value="TPR-like_helical_dom_sf"/>
</dbReference>